<evidence type="ECO:0000256" key="4">
    <source>
        <dbReference type="ARBA" id="ARBA00023136"/>
    </source>
</evidence>
<proteinExistence type="predicted"/>
<sequence>MDLALWIIAGLLAAVFLLAGANKLFVPRETLAKAPGGGWVNDFSPRFIKTLGALEILGALGLILPAALGIAPVLVPLAAVGLATIMVGAAIVTYRRHEVAHAILDLTYLALIVFLAVGRFGPEAFGS</sequence>
<evidence type="ECO:0000256" key="3">
    <source>
        <dbReference type="ARBA" id="ARBA00022989"/>
    </source>
</evidence>
<dbReference type="Pfam" id="PF13564">
    <property type="entry name" value="DoxX_2"/>
    <property type="match status" value="1"/>
</dbReference>
<reference evidence="6 7" key="1">
    <citation type="submission" date="2019-09" db="EMBL/GenBank/DDBJ databases">
        <title>Mumia zhuanghuii sp. nov. isolated from the intestinal contents of plateau pika (Ochotona curzoniae) in the Qinghai-Tibet plateau of China.</title>
        <authorList>
            <person name="Tian Z."/>
        </authorList>
    </citation>
    <scope>NUCLEOTIDE SEQUENCE [LARGE SCALE GENOMIC DNA]</scope>
    <source>
        <strain evidence="7">350</strain>
    </source>
</reference>
<dbReference type="EMBL" id="VDFQ02000001">
    <property type="protein sequence ID" value="KAA1424456.1"/>
    <property type="molecule type" value="Genomic_DNA"/>
</dbReference>
<organism evidence="6 7">
    <name type="scientific">Mumia zhuanghuii</name>
    <dbReference type="NCBI Taxonomy" id="2585211"/>
    <lineage>
        <taxon>Bacteria</taxon>
        <taxon>Bacillati</taxon>
        <taxon>Actinomycetota</taxon>
        <taxon>Actinomycetes</taxon>
        <taxon>Propionibacteriales</taxon>
        <taxon>Nocardioidaceae</taxon>
        <taxon>Mumia</taxon>
    </lineage>
</organism>
<comment type="caution">
    <text evidence="6">The sequence shown here is derived from an EMBL/GenBank/DDBJ whole genome shotgun (WGS) entry which is preliminary data.</text>
</comment>
<evidence type="ECO:0000256" key="1">
    <source>
        <dbReference type="ARBA" id="ARBA00004141"/>
    </source>
</evidence>
<evidence type="ECO:0000256" key="2">
    <source>
        <dbReference type="ARBA" id="ARBA00022692"/>
    </source>
</evidence>
<dbReference type="InterPro" id="IPR032808">
    <property type="entry name" value="DoxX"/>
</dbReference>
<feature type="transmembrane region" description="Helical" evidence="5">
    <location>
        <begin position="6"/>
        <end position="26"/>
    </location>
</feature>
<gene>
    <name evidence="6" type="ORF">FE697_000535</name>
</gene>
<dbReference type="RefSeq" id="WP_149767283.1">
    <property type="nucleotide sequence ID" value="NZ_VDFQ02000001.1"/>
</dbReference>
<evidence type="ECO:0000256" key="5">
    <source>
        <dbReference type="SAM" id="Phobius"/>
    </source>
</evidence>
<comment type="subcellular location">
    <subcellularLocation>
        <location evidence="1">Membrane</location>
        <topology evidence="1">Multi-pass membrane protein</topology>
    </subcellularLocation>
</comment>
<accession>A0A5Q6S286</accession>
<evidence type="ECO:0000313" key="7">
    <source>
        <dbReference type="Proteomes" id="UP000307768"/>
    </source>
</evidence>
<evidence type="ECO:0000313" key="6">
    <source>
        <dbReference type="EMBL" id="KAA1424456.1"/>
    </source>
</evidence>
<keyword evidence="4 5" id="KW-0472">Membrane</keyword>
<feature type="transmembrane region" description="Helical" evidence="5">
    <location>
        <begin position="99"/>
        <end position="121"/>
    </location>
</feature>
<dbReference type="OrthoDB" id="3790625at2"/>
<protein>
    <submittedName>
        <fullName evidence="6">DoxX family protein</fullName>
    </submittedName>
</protein>
<feature type="transmembrane region" description="Helical" evidence="5">
    <location>
        <begin position="47"/>
        <end position="67"/>
    </location>
</feature>
<dbReference type="Proteomes" id="UP000307768">
    <property type="component" value="Unassembled WGS sequence"/>
</dbReference>
<keyword evidence="3 5" id="KW-1133">Transmembrane helix</keyword>
<keyword evidence="2 5" id="KW-0812">Transmembrane</keyword>
<dbReference type="GO" id="GO:0016020">
    <property type="term" value="C:membrane"/>
    <property type="evidence" value="ECO:0007669"/>
    <property type="project" value="UniProtKB-SubCell"/>
</dbReference>
<name>A0A5Q6S286_9ACTN</name>
<feature type="transmembrane region" description="Helical" evidence="5">
    <location>
        <begin position="73"/>
        <end position="92"/>
    </location>
</feature>
<dbReference type="AlphaFoldDB" id="A0A5Q6S286"/>